<dbReference type="AlphaFoldDB" id="A0A5M3VTQ2"/>
<dbReference type="Proteomes" id="UP000334990">
    <property type="component" value="Unassembled WGS sequence"/>
</dbReference>
<feature type="domain" description="Mce/MlaD" evidence="1">
    <location>
        <begin position="26"/>
        <end position="102"/>
    </location>
</feature>
<dbReference type="Pfam" id="PF02470">
    <property type="entry name" value="MlaD"/>
    <property type="match status" value="1"/>
</dbReference>
<name>A0A5M3VTQ2_9ACTN</name>
<evidence type="ECO:0000259" key="1">
    <source>
        <dbReference type="Pfam" id="PF02470"/>
    </source>
</evidence>
<proteinExistence type="predicted"/>
<dbReference type="RefSeq" id="WP_155335971.1">
    <property type="nucleotide sequence ID" value="NZ_BAAABN010000042.1"/>
</dbReference>
<dbReference type="InterPro" id="IPR024516">
    <property type="entry name" value="Mce_C"/>
</dbReference>
<dbReference type="InterPro" id="IPR003399">
    <property type="entry name" value="Mce/MlaD"/>
</dbReference>
<evidence type="ECO:0000259" key="2">
    <source>
        <dbReference type="Pfam" id="PF11887"/>
    </source>
</evidence>
<dbReference type="PANTHER" id="PTHR33371">
    <property type="entry name" value="INTERMEMBRANE PHOSPHOLIPID TRANSPORT SYSTEM BINDING PROTEIN MLAD-RELATED"/>
    <property type="match status" value="1"/>
</dbReference>
<keyword evidence="4" id="KW-1185">Reference proteome</keyword>
<evidence type="ECO:0000313" key="3">
    <source>
        <dbReference type="EMBL" id="GER99598.1"/>
    </source>
</evidence>
<reference evidence="3 4" key="1">
    <citation type="submission" date="2019-10" db="EMBL/GenBank/DDBJ databases">
        <title>Whole genome shotgun sequence of Acrocarpospora corrugata NBRC 13972.</title>
        <authorList>
            <person name="Ichikawa N."/>
            <person name="Kimura A."/>
            <person name="Kitahashi Y."/>
            <person name="Komaki H."/>
            <person name="Oguchi A."/>
        </authorList>
    </citation>
    <scope>NUCLEOTIDE SEQUENCE [LARGE SCALE GENOMIC DNA]</scope>
    <source>
        <strain evidence="3 4">NBRC 13972</strain>
    </source>
</reference>
<dbReference type="EMBL" id="BLAD01000040">
    <property type="protein sequence ID" value="GER99598.1"/>
    <property type="molecule type" value="Genomic_DNA"/>
</dbReference>
<dbReference type="PANTHER" id="PTHR33371:SF4">
    <property type="entry name" value="INTERMEMBRANE PHOSPHOLIPID TRANSPORT SYSTEM BINDING PROTEIN MLAD"/>
    <property type="match status" value="1"/>
</dbReference>
<evidence type="ECO:0008006" key="5">
    <source>
        <dbReference type="Google" id="ProtNLM"/>
    </source>
</evidence>
<dbReference type="NCBIfam" id="TIGR00996">
    <property type="entry name" value="Mtu_fam_mce"/>
    <property type="match status" value="1"/>
</dbReference>
<feature type="domain" description="Mammalian cell entry C-terminal" evidence="2">
    <location>
        <begin position="111"/>
        <end position="263"/>
    </location>
</feature>
<accession>A0A5M3VTQ2</accession>
<dbReference type="Pfam" id="PF11887">
    <property type="entry name" value="Mce4_CUP1"/>
    <property type="match status" value="1"/>
</dbReference>
<dbReference type="OrthoDB" id="4655264at2"/>
<dbReference type="InterPro" id="IPR052336">
    <property type="entry name" value="MlaD_Phospholipid_Transporter"/>
</dbReference>
<dbReference type="InterPro" id="IPR005693">
    <property type="entry name" value="Mce"/>
</dbReference>
<gene>
    <name evidence="3" type="ORF">Acor_16620</name>
</gene>
<protein>
    <recommendedName>
        <fullName evidence="5">MCE family protein</fullName>
    </recommendedName>
</protein>
<evidence type="ECO:0000313" key="4">
    <source>
        <dbReference type="Proteomes" id="UP000334990"/>
    </source>
</evidence>
<sequence length="322" mass="33304">MRALVPAAVAALAVFLIWGTAQPGGTRHTAVFGHAGQGLDTMSPVKIRGITVGGVSEVRLTDAGRAEVVLRVDEGVRVPDDVTAVIEPSSVFGPKFVNLVPGAHEGAGPYLADGAVITRTRDPKDLSDSLGDAYGALRAVDPRELTVIVHTLGRGLDGKGEQLRDILGDTGTIIDVAHRHRRDARVFLRDSAALSTALEGKGGDIVGIAADTNAVLPDLEARAGQIRVLLKEISSIADLGAHGLRQHGGNLGATVNSGERAAAIVYRQLGVAGDGVRGLDSLLARLNRLIAAPGPDGTRQLGVQAFLLSDICQLFAGVCEAG</sequence>
<organism evidence="3 4">
    <name type="scientific">Acrocarpospora corrugata</name>
    <dbReference type="NCBI Taxonomy" id="35763"/>
    <lineage>
        <taxon>Bacteria</taxon>
        <taxon>Bacillati</taxon>
        <taxon>Actinomycetota</taxon>
        <taxon>Actinomycetes</taxon>
        <taxon>Streptosporangiales</taxon>
        <taxon>Streptosporangiaceae</taxon>
        <taxon>Acrocarpospora</taxon>
    </lineage>
</organism>
<comment type="caution">
    <text evidence="3">The sequence shown here is derived from an EMBL/GenBank/DDBJ whole genome shotgun (WGS) entry which is preliminary data.</text>
</comment>